<feature type="region of interest" description="Disordered" evidence="2">
    <location>
        <begin position="263"/>
        <end position="289"/>
    </location>
</feature>
<evidence type="ECO:0000256" key="1">
    <source>
        <dbReference type="ARBA" id="ARBA00007478"/>
    </source>
</evidence>
<keyword evidence="4" id="KW-1185">Reference proteome</keyword>
<dbReference type="EMBL" id="JALJOS010000004">
    <property type="protein sequence ID" value="KAK9839934.1"/>
    <property type="molecule type" value="Genomic_DNA"/>
</dbReference>
<feature type="region of interest" description="Disordered" evidence="2">
    <location>
        <begin position="385"/>
        <end position="406"/>
    </location>
</feature>
<dbReference type="InterPro" id="IPR008491">
    <property type="entry name" value="CDK5RAP3"/>
</dbReference>
<proteinExistence type="inferred from homology"/>
<name>A0AAW1S1U7_9CHLO</name>
<dbReference type="GO" id="GO:0012505">
    <property type="term" value="C:endomembrane system"/>
    <property type="evidence" value="ECO:0007669"/>
    <property type="project" value="TreeGrafter"/>
</dbReference>
<comment type="similarity">
    <text evidence="1">Belongs to the CDK5RAP3 family.</text>
</comment>
<evidence type="ECO:0000313" key="3">
    <source>
        <dbReference type="EMBL" id="KAK9839934.1"/>
    </source>
</evidence>
<evidence type="ECO:0008006" key="5">
    <source>
        <dbReference type="Google" id="ProtNLM"/>
    </source>
</evidence>
<dbReference type="Proteomes" id="UP001438707">
    <property type="component" value="Unassembled WGS sequence"/>
</dbReference>
<gene>
    <name evidence="3" type="ORF">WJX74_000665</name>
</gene>
<dbReference type="PANTHER" id="PTHR14894:SF0">
    <property type="entry name" value="CDK5 REGULATORY SUBUNIT-ASSOCIATED PROTEIN 3"/>
    <property type="match status" value="1"/>
</dbReference>
<dbReference type="PANTHER" id="PTHR14894">
    <property type="entry name" value="CDK5 REGULATORY SUBUNIT-ASSOCIATED PROTEIN 3"/>
    <property type="match status" value="1"/>
</dbReference>
<dbReference type="Pfam" id="PF05600">
    <property type="entry name" value="CDK5RAP3"/>
    <property type="match status" value="1"/>
</dbReference>
<feature type="region of interest" description="Disordered" evidence="2">
    <location>
        <begin position="303"/>
        <end position="341"/>
    </location>
</feature>
<evidence type="ECO:0000313" key="4">
    <source>
        <dbReference type="Proteomes" id="UP001438707"/>
    </source>
</evidence>
<sequence length="578" mass="62577">MTTSEELPLDINYAKIADWLVDRKKLAADWRKRLQAVQASAMAASQEGLSNQLQAQLLPSSHDSALGISYLAALRLRDELAKSADKTLLGYYKGEAGVVDKIVKAFENRSLHLGAIGQTLVRNVKYEVPYYQQQAAKQQQQLMDLEKRQADLLRQAASSAASFRQETEHLGIKGQDIPAELKQLPLQLPHLLQPLADLLRSQPISDAICYHDDFLQHIHRTAAAPDQYADQSSCTGPSESSTQTSAFSLWFPAVQRMRTIDRSAASHSGPSTQNLSPMQSEDAEPFHPRSHQLSAAELAPASPHLEGQTADADPSPPSALGDSRDDEAGRPQEAGDEESAEIDWSAALEVDAEAGSGEGAGAGDLQGDIDWDVDLAGVEVLDDEANDAASPSAGSPAEDKTSLEHEGASARLAVDGQLRGQLLDDLQELQAFLKRRCSELASSSSSRVQAFMASLPESIQRVRGEEVSEMLAATESAIAMLLEGRAAELLLLRTSKSHTARLCQALTQKAGQEAKFRRLAREAANRHTALQEQLAADRPKMQALIQETDDLKNLAVQHISNLLNGHAVHIIGEINALS</sequence>
<feature type="compositionally biased region" description="Basic and acidic residues" evidence="2">
    <location>
        <begin position="397"/>
        <end position="406"/>
    </location>
</feature>
<organism evidence="3 4">
    <name type="scientific">Apatococcus lobatus</name>
    <dbReference type="NCBI Taxonomy" id="904363"/>
    <lineage>
        <taxon>Eukaryota</taxon>
        <taxon>Viridiplantae</taxon>
        <taxon>Chlorophyta</taxon>
        <taxon>core chlorophytes</taxon>
        <taxon>Trebouxiophyceae</taxon>
        <taxon>Chlorellales</taxon>
        <taxon>Chlorellaceae</taxon>
        <taxon>Apatococcus</taxon>
    </lineage>
</organism>
<dbReference type="AlphaFoldDB" id="A0AAW1S1U7"/>
<reference evidence="3 4" key="1">
    <citation type="journal article" date="2024" name="Nat. Commun.">
        <title>Phylogenomics reveals the evolutionary origins of lichenization in chlorophyte algae.</title>
        <authorList>
            <person name="Puginier C."/>
            <person name="Libourel C."/>
            <person name="Otte J."/>
            <person name="Skaloud P."/>
            <person name="Haon M."/>
            <person name="Grisel S."/>
            <person name="Petersen M."/>
            <person name="Berrin J.G."/>
            <person name="Delaux P.M."/>
            <person name="Dal Grande F."/>
            <person name="Keller J."/>
        </authorList>
    </citation>
    <scope>NUCLEOTIDE SEQUENCE [LARGE SCALE GENOMIC DNA]</scope>
    <source>
        <strain evidence="3 4">SAG 2145</strain>
    </source>
</reference>
<evidence type="ECO:0000256" key="2">
    <source>
        <dbReference type="SAM" id="MobiDB-lite"/>
    </source>
</evidence>
<feature type="compositionally biased region" description="Polar residues" evidence="2">
    <location>
        <begin position="265"/>
        <end position="279"/>
    </location>
</feature>
<dbReference type="GO" id="GO:0007346">
    <property type="term" value="P:regulation of mitotic cell cycle"/>
    <property type="evidence" value="ECO:0007669"/>
    <property type="project" value="TreeGrafter"/>
</dbReference>
<accession>A0AAW1S1U7</accession>
<comment type="caution">
    <text evidence="3">The sequence shown here is derived from an EMBL/GenBank/DDBJ whole genome shotgun (WGS) entry which is preliminary data.</text>
</comment>
<protein>
    <recommendedName>
        <fullName evidence="5">CDK5 regulatory subunit-associated protein 3</fullName>
    </recommendedName>
</protein>